<organism evidence="2 3">
    <name type="scientific">Sporomusa termitida</name>
    <dbReference type="NCBI Taxonomy" id="2377"/>
    <lineage>
        <taxon>Bacteria</taxon>
        <taxon>Bacillati</taxon>
        <taxon>Bacillota</taxon>
        <taxon>Negativicutes</taxon>
        <taxon>Selenomonadales</taxon>
        <taxon>Sporomusaceae</taxon>
        <taxon>Sporomusa</taxon>
    </lineage>
</organism>
<evidence type="ECO:0000313" key="2">
    <source>
        <dbReference type="EMBL" id="QDR79545.1"/>
    </source>
</evidence>
<dbReference type="GO" id="GO:0003700">
    <property type="term" value="F:DNA-binding transcription factor activity"/>
    <property type="evidence" value="ECO:0007669"/>
    <property type="project" value="InterPro"/>
</dbReference>
<dbReference type="SMART" id="SM00347">
    <property type="entry name" value="HTH_MARR"/>
    <property type="match status" value="1"/>
</dbReference>
<dbReference type="Proteomes" id="UP000320776">
    <property type="component" value="Chromosome"/>
</dbReference>
<evidence type="ECO:0000313" key="3">
    <source>
        <dbReference type="Proteomes" id="UP000320776"/>
    </source>
</evidence>
<dbReference type="SUPFAM" id="SSF46785">
    <property type="entry name" value="Winged helix' DNA-binding domain"/>
    <property type="match status" value="1"/>
</dbReference>
<dbReference type="AlphaFoldDB" id="A0A517DQA7"/>
<dbReference type="GO" id="GO:0006950">
    <property type="term" value="P:response to stress"/>
    <property type="evidence" value="ECO:0007669"/>
    <property type="project" value="TreeGrafter"/>
</dbReference>
<dbReference type="PANTHER" id="PTHR33164">
    <property type="entry name" value="TRANSCRIPTIONAL REGULATOR, MARR FAMILY"/>
    <property type="match status" value="1"/>
</dbReference>
<proteinExistence type="predicted"/>
<dbReference type="Gene3D" id="1.10.10.10">
    <property type="entry name" value="Winged helix-like DNA-binding domain superfamily/Winged helix DNA-binding domain"/>
    <property type="match status" value="1"/>
</dbReference>
<accession>A0A517DQA7</accession>
<dbReference type="InterPro" id="IPR039422">
    <property type="entry name" value="MarR/SlyA-like"/>
</dbReference>
<dbReference type="InterPro" id="IPR036388">
    <property type="entry name" value="WH-like_DNA-bd_sf"/>
</dbReference>
<dbReference type="PANTHER" id="PTHR33164:SF43">
    <property type="entry name" value="HTH-TYPE TRANSCRIPTIONAL REPRESSOR YETL"/>
    <property type="match status" value="1"/>
</dbReference>
<reference evidence="2 3" key="1">
    <citation type="submission" date="2019-02" db="EMBL/GenBank/DDBJ databases">
        <title>Closed genome of Sporomusa termitida DSM 4440.</title>
        <authorList>
            <person name="Poehlein A."/>
            <person name="Daniel R."/>
        </authorList>
    </citation>
    <scope>NUCLEOTIDE SEQUENCE [LARGE SCALE GENOMIC DNA]</scope>
    <source>
        <strain evidence="2 3">DSM 4440</strain>
    </source>
</reference>
<dbReference type="PRINTS" id="PR00598">
    <property type="entry name" value="HTHMARR"/>
</dbReference>
<dbReference type="RefSeq" id="WP_211367449.1">
    <property type="nucleotide sequence ID" value="NZ_CP036259.1"/>
</dbReference>
<keyword evidence="3" id="KW-1185">Reference proteome</keyword>
<sequence>MKQEYPDQYICFRLNKAMRVIQRYYERHLTPLGITPSQFYVLSYLWVNNEAKFKDLAKSVNIEGSTLTGILDRLERNRFILRQDDPEDRRSIVISLTAKAREVIPQGMEFVRQLDAEVLRNLLPMNMIKPFKRLY</sequence>
<feature type="domain" description="HTH marR-type" evidence="1">
    <location>
        <begin position="7"/>
        <end position="135"/>
    </location>
</feature>
<dbReference type="InterPro" id="IPR036390">
    <property type="entry name" value="WH_DNA-bd_sf"/>
</dbReference>
<gene>
    <name evidence="2" type="primary">slyA_1</name>
    <name evidence="2" type="ORF">SPTER_08200</name>
</gene>
<dbReference type="EMBL" id="CP036259">
    <property type="protein sequence ID" value="QDR79545.1"/>
    <property type="molecule type" value="Genomic_DNA"/>
</dbReference>
<dbReference type="KEGG" id="sted:SPTER_08200"/>
<name>A0A517DQA7_9FIRM</name>
<dbReference type="PROSITE" id="PS50995">
    <property type="entry name" value="HTH_MARR_2"/>
    <property type="match status" value="1"/>
</dbReference>
<evidence type="ECO:0000259" key="1">
    <source>
        <dbReference type="PROSITE" id="PS50995"/>
    </source>
</evidence>
<dbReference type="InterPro" id="IPR000835">
    <property type="entry name" value="HTH_MarR-typ"/>
</dbReference>
<protein>
    <submittedName>
        <fullName evidence="2">Transcriptional regulator SlyA</fullName>
    </submittedName>
</protein>
<dbReference type="Pfam" id="PF01047">
    <property type="entry name" value="MarR"/>
    <property type="match status" value="1"/>
</dbReference>